<dbReference type="GO" id="GO:0016491">
    <property type="term" value="F:oxidoreductase activity"/>
    <property type="evidence" value="ECO:0007669"/>
    <property type="project" value="InterPro"/>
</dbReference>
<evidence type="ECO:0000259" key="1">
    <source>
        <dbReference type="Pfam" id="PF03358"/>
    </source>
</evidence>
<dbReference type="EMBL" id="BMCP01000001">
    <property type="protein sequence ID" value="GGE30414.1"/>
    <property type="molecule type" value="Genomic_DNA"/>
</dbReference>
<comment type="caution">
    <text evidence="2">The sequence shown here is derived from an EMBL/GenBank/DDBJ whole genome shotgun (WGS) entry which is preliminary data.</text>
</comment>
<organism evidence="2 3">
    <name type="scientific">Agaricicola taiwanensis</name>
    <dbReference type="NCBI Taxonomy" id="591372"/>
    <lineage>
        <taxon>Bacteria</taxon>
        <taxon>Pseudomonadati</taxon>
        <taxon>Pseudomonadota</taxon>
        <taxon>Alphaproteobacteria</taxon>
        <taxon>Rhodobacterales</taxon>
        <taxon>Paracoccaceae</taxon>
        <taxon>Agaricicola</taxon>
    </lineage>
</organism>
<dbReference type="GO" id="GO:0005829">
    <property type="term" value="C:cytosol"/>
    <property type="evidence" value="ECO:0007669"/>
    <property type="project" value="TreeGrafter"/>
</dbReference>
<accession>A0A8J2YCE3</accession>
<dbReference type="SUPFAM" id="SSF52218">
    <property type="entry name" value="Flavoproteins"/>
    <property type="match status" value="1"/>
</dbReference>
<proteinExistence type="predicted"/>
<evidence type="ECO:0000313" key="2">
    <source>
        <dbReference type="EMBL" id="GGE30414.1"/>
    </source>
</evidence>
<dbReference type="Proteomes" id="UP000602745">
    <property type="component" value="Unassembled WGS sequence"/>
</dbReference>
<dbReference type="AlphaFoldDB" id="A0A8J2YCE3"/>
<gene>
    <name evidence="2" type="ORF">GCM10007276_04520</name>
</gene>
<dbReference type="RefSeq" id="WP_188408074.1">
    <property type="nucleotide sequence ID" value="NZ_BMCP01000001.1"/>
</dbReference>
<protein>
    <submittedName>
        <fullName evidence="2">Reductase</fullName>
    </submittedName>
</protein>
<evidence type="ECO:0000313" key="3">
    <source>
        <dbReference type="Proteomes" id="UP000602745"/>
    </source>
</evidence>
<dbReference type="InterPro" id="IPR029039">
    <property type="entry name" value="Flavoprotein-like_sf"/>
</dbReference>
<dbReference type="Gene3D" id="3.40.50.360">
    <property type="match status" value="1"/>
</dbReference>
<feature type="domain" description="NADPH-dependent FMN reductase-like" evidence="1">
    <location>
        <begin position="4"/>
        <end position="147"/>
    </location>
</feature>
<dbReference type="PANTHER" id="PTHR30543">
    <property type="entry name" value="CHROMATE REDUCTASE"/>
    <property type="match status" value="1"/>
</dbReference>
<dbReference type="Pfam" id="PF03358">
    <property type="entry name" value="FMN_red"/>
    <property type="match status" value="1"/>
</dbReference>
<dbReference type="PANTHER" id="PTHR30543:SF21">
    <property type="entry name" value="NAD(P)H-DEPENDENT FMN REDUCTASE LOT6"/>
    <property type="match status" value="1"/>
</dbReference>
<dbReference type="GO" id="GO:0010181">
    <property type="term" value="F:FMN binding"/>
    <property type="evidence" value="ECO:0007669"/>
    <property type="project" value="TreeGrafter"/>
</dbReference>
<reference evidence="2" key="1">
    <citation type="journal article" date="2014" name="Int. J. Syst. Evol. Microbiol.">
        <title>Complete genome sequence of Corynebacterium casei LMG S-19264T (=DSM 44701T), isolated from a smear-ripened cheese.</title>
        <authorList>
            <consortium name="US DOE Joint Genome Institute (JGI-PGF)"/>
            <person name="Walter F."/>
            <person name="Albersmeier A."/>
            <person name="Kalinowski J."/>
            <person name="Ruckert C."/>
        </authorList>
    </citation>
    <scope>NUCLEOTIDE SEQUENCE</scope>
    <source>
        <strain evidence="2">CCM 7684</strain>
    </source>
</reference>
<reference evidence="2" key="2">
    <citation type="submission" date="2020-09" db="EMBL/GenBank/DDBJ databases">
        <authorList>
            <person name="Sun Q."/>
            <person name="Sedlacek I."/>
        </authorList>
    </citation>
    <scope>NUCLEOTIDE SEQUENCE</scope>
    <source>
        <strain evidence="2">CCM 7684</strain>
    </source>
</reference>
<sequence length="191" mass="21022">MAFKLQTIIASTRPGRVGPHVAKWFNDFATQQGLFETELVDLASFNLPVYDEPVHPAKQDYKHEHTKAWSASVRRADAFVFVVPEYNFAPPSSLVNALTFLSREWNYAPAGIVSYGGASGGLRSAQVTKQFLTSLKMVAIPEGVMAPMVHGQIDSEAGFAANDLQIAGATEMLKELARWTEALQPLRAERK</sequence>
<keyword evidence="3" id="KW-1185">Reference proteome</keyword>
<name>A0A8J2YCE3_9RHOB</name>
<dbReference type="InterPro" id="IPR050712">
    <property type="entry name" value="NAD(P)H-dep_reductase"/>
</dbReference>
<dbReference type="InterPro" id="IPR005025">
    <property type="entry name" value="FMN_Rdtase-like_dom"/>
</dbReference>